<dbReference type="AlphaFoldDB" id="A0AA86T1W1"/>
<evidence type="ECO:0000313" key="3">
    <source>
        <dbReference type="EMBL" id="CAJ1948204.1"/>
    </source>
</evidence>
<dbReference type="Proteomes" id="UP001189624">
    <property type="component" value="Chromosome 4"/>
</dbReference>
<evidence type="ECO:0000256" key="2">
    <source>
        <dbReference type="SAM" id="SignalP"/>
    </source>
</evidence>
<gene>
    <name evidence="3" type="ORF">AYBTSS11_LOCUS13061</name>
</gene>
<organism evidence="3 4">
    <name type="scientific">Sphenostylis stenocarpa</name>
    <dbReference type="NCBI Taxonomy" id="92480"/>
    <lineage>
        <taxon>Eukaryota</taxon>
        <taxon>Viridiplantae</taxon>
        <taxon>Streptophyta</taxon>
        <taxon>Embryophyta</taxon>
        <taxon>Tracheophyta</taxon>
        <taxon>Spermatophyta</taxon>
        <taxon>Magnoliopsida</taxon>
        <taxon>eudicotyledons</taxon>
        <taxon>Gunneridae</taxon>
        <taxon>Pentapetalae</taxon>
        <taxon>rosids</taxon>
        <taxon>fabids</taxon>
        <taxon>Fabales</taxon>
        <taxon>Fabaceae</taxon>
        <taxon>Papilionoideae</taxon>
        <taxon>50 kb inversion clade</taxon>
        <taxon>NPAAA clade</taxon>
        <taxon>indigoferoid/millettioid clade</taxon>
        <taxon>Phaseoleae</taxon>
        <taxon>Sphenostylis</taxon>
    </lineage>
</organism>
<feature type="transmembrane region" description="Helical" evidence="1">
    <location>
        <begin position="86"/>
        <end position="105"/>
    </location>
</feature>
<protein>
    <submittedName>
        <fullName evidence="3">Uncharacterized protein</fullName>
    </submittedName>
</protein>
<proteinExistence type="predicted"/>
<dbReference type="EMBL" id="OY731401">
    <property type="protein sequence ID" value="CAJ1948204.1"/>
    <property type="molecule type" value="Genomic_DNA"/>
</dbReference>
<feature type="chain" id="PRO_5041708562" evidence="2">
    <location>
        <begin position="27"/>
        <end position="141"/>
    </location>
</feature>
<dbReference type="Gramene" id="rna-AYBTSS11_LOCUS13061">
    <property type="protein sequence ID" value="CAJ1948204.1"/>
    <property type="gene ID" value="gene-AYBTSS11_LOCUS13061"/>
</dbReference>
<name>A0AA86T1W1_9FABA</name>
<evidence type="ECO:0000313" key="4">
    <source>
        <dbReference type="Proteomes" id="UP001189624"/>
    </source>
</evidence>
<feature type="signal peptide" evidence="2">
    <location>
        <begin position="1"/>
        <end position="26"/>
    </location>
</feature>
<evidence type="ECO:0000256" key="1">
    <source>
        <dbReference type="SAM" id="Phobius"/>
    </source>
</evidence>
<reference evidence="3" key="1">
    <citation type="submission" date="2023-10" db="EMBL/GenBank/DDBJ databases">
        <authorList>
            <person name="Domelevo Entfellner J.-B."/>
        </authorList>
    </citation>
    <scope>NUCLEOTIDE SEQUENCE</scope>
</reference>
<keyword evidence="1" id="KW-1133">Transmembrane helix</keyword>
<keyword evidence="2" id="KW-0732">Signal</keyword>
<keyword evidence="1" id="KW-0812">Transmembrane</keyword>
<sequence length="141" mass="15570">MEVVGKKPKVARLTLLVLMTIPKVASVHLDSGEMESNPVKMWMNAKKNWPANAQNANAKILGEVTNAHVVMFLKGKYAASVGGGGIVWMVILILAIAGAGGYAFYKYRIRRYMDSEIRAIMAQYMPLDNQPETSSQVRENV</sequence>
<keyword evidence="4" id="KW-1185">Reference proteome</keyword>
<keyword evidence="1" id="KW-0472">Membrane</keyword>
<accession>A0AA86T1W1</accession>